<proteinExistence type="predicted"/>
<accession>A0ABX1VGJ4</accession>
<protein>
    <submittedName>
        <fullName evidence="1">Uncharacterized protein</fullName>
    </submittedName>
</protein>
<name>A0ABX1VGJ4_9PLAN</name>
<dbReference type="EMBL" id="WTPX01000091">
    <property type="protein sequence ID" value="NNJ26675.1"/>
    <property type="molecule type" value="Genomic_DNA"/>
</dbReference>
<evidence type="ECO:0000313" key="2">
    <source>
        <dbReference type="Proteomes" id="UP000609651"/>
    </source>
</evidence>
<evidence type="ECO:0000313" key="1">
    <source>
        <dbReference type="EMBL" id="NNJ26675.1"/>
    </source>
</evidence>
<reference evidence="1 2" key="1">
    <citation type="journal article" date="2020" name="Syst. Appl. Microbiol.">
        <title>Alienimonas chondri sp. nov., a novel planctomycete isolated from the biofilm of the red alga Chondrus crispus.</title>
        <authorList>
            <person name="Vitorino I."/>
            <person name="Albuquerque L."/>
            <person name="Wiegand S."/>
            <person name="Kallscheuer N."/>
            <person name="da Costa M.S."/>
            <person name="Lobo-da-Cunha A."/>
            <person name="Jogler C."/>
            <person name="Lage O.M."/>
        </authorList>
    </citation>
    <scope>NUCLEOTIDE SEQUENCE [LARGE SCALE GENOMIC DNA]</scope>
    <source>
        <strain evidence="1 2">LzC2</strain>
    </source>
</reference>
<keyword evidence="2" id="KW-1185">Reference proteome</keyword>
<comment type="caution">
    <text evidence="1">The sequence shown here is derived from an EMBL/GenBank/DDBJ whole genome shotgun (WGS) entry which is preliminary data.</text>
</comment>
<dbReference type="Proteomes" id="UP000609651">
    <property type="component" value="Unassembled WGS sequence"/>
</dbReference>
<sequence>MEHFLPVGEYEPLPEDLGTLFILANCKLSGGHQFEGYVVGTGSIYALNLFVDERSFMFNANLQGLADEEASQMAGFLSIDVRDVFPIHYETCFGFPGSENLSGEFDFA</sequence>
<organism evidence="1 2">
    <name type="scientific">Alienimonas chondri</name>
    <dbReference type="NCBI Taxonomy" id="2681879"/>
    <lineage>
        <taxon>Bacteria</taxon>
        <taxon>Pseudomonadati</taxon>
        <taxon>Planctomycetota</taxon>
        <taxon>Planctomycetia</taxon>
        <taxon>Planctomycetales</taxon>
        <taxon>Planctomycetaceae</taxon>
        <taxon>Alienimonas</taxon>
    </lineage>
</organism>
<gene>
    <name evidence="1" type="ORF">LzC2_27650</name>
</gene>